<evidence type="ECO:0000256" key="7">
    <source>
        <dbReference type="ARBA" id="ARBA00023136"/>
    </source>
</evidence>
<dbReference type="eggNOG" id="COG1807">
    <property type="taxonomic scope" value="Bacteria"/>
</dbReference>
<feature type="transmembrane region" description="Helical" evidence="8">
    <location>
        <begin position="12"/>
        <end position="30"/>
    </location>
</feature>
<feature type="domain" description="Glycosyltransferase RgtA/B/C/D-like" evidence="9">
    <location>
        <begin position="59"/>
        <end position="233"/>
    </location>
</feature>
<keyword evidence="6 8" id="KW-1133">Transmembrane helix</keyword>
<dbReference type="PANTHER" id="PTHR33908:SF11">
    <property type="entry name" value="MEMBRANE PROTEIN"/>
    <property type="match status" value="1"/>
</dbReference>
<feature type="transmembrane region" description="Helical" evidence="8">
    <location>
        <begin position="211"/>
        <end position="233"/>
    </location>
</feature>
<feature type="transmembrane region" description="Helical" evidence="8">
    <location>
        <begin position="310"/>
        <end position="329"/>
    </location>
</feature>
<dbReference type="KEGG" id="dsa:Desal_0051"/>
<keyword evidence="7 8" id="KW-0472">Membrane</keyword>
<dbReference type="HOGENOM" id="CLU_016165_3_0_7"/>
<dbReference type="OrthoDB" id="9802649at2"/>
<comment type="subcellular location">
    <subcellularLocation>
        <location evidence="1">Cell membrane</location>
        <topology evidence="1">Multi-pass membrane protein</topology>
    </subcellularLocation>
</comment>
<evidence type="ECO:0000313" key="10">
    <source>
        <dbReference type="EMBL" id="ACS78122.1"/>
    </source>
</evidence>
<dbReference type="GO" id="GO:0005886">
    <property type="term" value="C:plasma membrane"/>
    <property type="evidence" value="ECO:0007669"/>
    <property type="project" value="UniProtKB-SubCell"/>
</dbReference>
<feature type="transmembrane region" description="Helical" evidence="8">
    <location>
        <begin position="170"/>
        <end position="199"/>
    </location>
</feature>
<dbReference type="CAZy" id="GT83">
    <property type="family name" value="Glycosyltransferase Family 83"/>
</dbReference>
<evidence type="ECO:0000256" key="3">
    <source>
        <dbReference type="ARBA" id="ARBA00022676"/>
    </source>
</evidence>
<evidence type="ECO:0000256" key="2">
    <source>
        <dbReference type="ARBA" id="ARBA00022475"/>
    </source>
</evidence>
<protein>
    <submittedName>
        <fullName evidence="10">Glycosyl transferase family 39</fullName>
    </submittedName>
</protein>
<gene>
    <name evidence="10" type="ordered locus">Desal_0051</name>
</gene>
<dbReference type="GO" id="GO:0016763">
    <property type="term" value="F:pentosyltransferase activity"/>
    <property type="evidence" value="ECO:0007669"/>
    <property type="project" value="TreeGrafter"/>
</dbReference>
<dbReference type="GO" id="GO:0009103">
    <property type="term" value="P:lipopolysaccharide biosynthetic process"/>
    <property type="evidence" value="ECO:0007669"/>
    <property type="project" value="UniProtKB-ARBA"/>
</dbReference>
<keyword evidence="2" id="KW-1003">Cell membrane</keyword>
<keyword evidence="4 10" id="KW-0808">Transferase</keyword>
<evidence type="ECO:0000313" key="11">
    <source>
        <dbReference type="Proteomes" id="UP000002601"/>
    </source>
</evidence>
<dbReference type="Proteomes" id="UP000002601">
    <property type="component" value="Chromosome"/>
</dbReference>
<name>C6BUY5_MARSD</name>
<evidence type="ECO:0000256" key="1">
    <source>
        <dbReference type="ARBA" id="ARBA00004651"/>
    </source>
</evidence>
<dbReference type="InterPro" id="IPR038731">
    <property type="entry name" value="RgtA/B/C-like"/>
</dbReference>
<feature type="transmembrane region" description="Helical" evidence="8">
    <location>
        <begin position="335"/>
        <end position="354"/>
    </location>
</feature>
<feature type="transmembrane region" description="Helical" evidence="8">
    <location>
        <begin position="366"/>
        <end position="385"/>
    </location>
</feature>
<keyword evidence="11" id="KW-1185">Reference proteome</keyword>
<organism evidence="10 11">
    <name type="scientific">Maridesulfovibrio salexigens (strain ATCC 14822 / DSM 2638 / NCIMB 8403 / VKM B-1763)</name>
    <name type="common">Desulfovibrio salexigens</name>
    <dbReference type="NCBI Taxonomy" id="526222"/>
    <lineage>
        <taxon>Bacteria</taxon>
        <taxon>Pseudomonadati</taxon>
        <taxon>Thermodesulfobacteriota</taxon>
        <taxon>Desulfovibrionia</taxon>
        <taxon>Desulfovibrionales</taxon>
        <taxon>Desulfovibrionaceae</taxon>
        <taxon>Maridesulfovibrio</taxon>
    </lineage>
</organism>
<evidence type="ECO:0000256" key="6">
    <source>
        <dbReference type="ARBA" id="ARBA00022989"/>
    </source>
</evidence>
<proteinExistence type="predicted"/>
<dbReference type="InterPro" id="IPR050297">
    <property type="entry name" value="LipidA_mod_glycosyltrf_83"/>
</dbReference>
<feature type="transmembrane region" description="Helical" evidence="8">
    <location>
        <begin position="279"/>
        <end position="298"/>
    </location>
</feature>
<evidence type="ECO:0000256" key="8">
    <source>
        <dbReference type="SAM" id="Phobius"/>
    </source>
</evidence>
<feature type="transmembrane region" description="Helical" evidence="8">
    <location>
        <begin position="79"/>
        <end position="101"/>
    </location>
</feature>
<dbReference type="STRING" id="526222.Desal_0051"/>
<dbReference type="PANTHER" id="PTHR33908">
    <property type="entry name" value="MANNOSYLTRANSFERASE YKCB-RELATED"/>
    <property type="match status" value="1"/>
</dbReference>
<evidence type="ECO:0000256" key="4">
    <source>
        <dbReference type="ARBA" id="ARBA00022679"/>
    </source>
</evidence>
<evidence type="ECO:0000256" key="5">
    <source>
        <dbReference type="ARBA" id="ARBA00022692"/>
    </source>
</evidence>
<evidence type="ECO:0000259" key="9">
    <source>
        <dbReference type="Pfam" id="PF13231"/>
    </source>
</evidence>
<keyword evidence="5 8" id="KW-0812">Transmembrane</keyword>
<reference evidence="10 11" key="1">
    <citation type="submission" date="2009-06" db="EMBL/GenBank/DDBJ databases">
        <title>Complete sequence of Desulfovibrio salexigens DSM 2638.</title>
        <authorList>
            <consortium name="US DOE Joint Genome Institute"/>
            <person name="Lucas S."/>
            <person name="Copeland A."/>
            <person name="Lapidus A."/>
            <person name="Glavina del Rio T."/>
            <person name="Tice H."/>
            <person name="Bruce D."/>
            <person name="Goodwin L."/>
            <person name="Pitluck S."/>
            <person name="Munk A.C."/>
            <person name="Brettin T."/>
            <person name="Detter J.C."/>
            <person name="Han C."/>
            <person name="Tapia R."/>
            <person name="Larimer F."/>
            <person name="Land M."/>
            <person name="Hauser L."/>
            <person name="Kyrpides N."/>
            <person name="Anderson I."/>
            <person name="Wall J.D."/>
            <person name="Arkin A.P."/>
            <person name="Dehal P."/>
            <person name="Chivian D."/>
            <person name="Giles B."/>
            <person name="Hazen T.C."/>
        </authorList>
    </citation>
    <scope>NUCLEOTIDE SEQUENCE [LARGE SCALE GENOMIC DNA]</scope>
    <source>
        <strain evidence="11">ATCC 14822 / DSM 2638 / NCIMB 8403 / VKM B-1763</strain>
    </source>
</reference>
<sequence length="530" mass="61506">MSSLNDSFKSKPVIWAVAIIFISTFARLWFLGTGQLNLVQDESQYWDWTRHMQLTYYSKGPLIAWIIKLWTTVFGNTEFGVRFGSVVGSFLTQIVLFWGVARMWKRPIAAVWTLIIYNSMPVYLALGILMTTDNPFILCWSCALFALYKASIPHPPGLDRDSNESQTKPFFLISIFFGIGILAKYTMLGFAGLSVMYGLLLMRRERLPRGFWRKLFLSLTGGIFLGFLPTLIWNMQNNFVGYKHVLHLIGASGDKASQLLRFDRFLPFLGEQIGMATPWWLFFMFIGGFAALAFVLKGKGRNLMNLNHRQSALLAVFFLPVWIFFFLWSFHAKVLGNWAVISYVSGVMIAGFAFESFWGRRGRFRSLWMSLSVVIFVVLHFQNLVPLPDHLNPTHRLKGWTDLGQQVVELEKSQFKDPSKVFVMSDEYDMTAALAFYVPGQPRTYCAWTDRRMNQYDLWPGPEDKIGWDCVYVIKKFHNNTNEELKKMFKRVSSPIHLQTTFRGKPSRKFTVYLCYDYNGYWPRDPRLRF</sequence>
<dbReference type="Pfam" id="PF13231">
    <property type="entry name" value="PMT_2"/>
    <property type="match status" value="1"/>
</dbReference>
<dbReference type="AlphaFoldDB" id="C6BUY5"/>
<dbReference type="EMBL" id="CP001649">
    <property type="protein sequence ID" value="ACS78122.1"/>
    <property type="molecule type" value="Genomic_DNA"/>
</dbReference>
<accession>C6BUY5</accession>
<keyword evidence="3" id="KW-0328">Glycosyltransferase</keyword>
<dbReference type="RefSeq" id="WP_012765648.1">
    <property type="nucleotide sequence ID" value="NC_012881.1"/>
</dbReference>